<keyword evidence="1" id="KW-0472">Membrane</keyword>
<reference evidence="2" key="1">
    <citation type="journal article" date="2019" name="PLoS Negl. Trop. Dis.">
        <title>Revisiting the worldwide diversity of Leptospira species in the environment.</title>
        <authorList>
            <person name="Vincent A.T."/>
            <person name="Schiettekatte O."/>
            <person name="Bourhy P."/>
            <person name="Veyrier F.J."/>
            <person name="Picardeau M."/>
        </authorList>
    </citation>
    <scope>NUCLEOTIDE SEQUENCE [LARGE SCALE GENOMIC DNA]</scope>
    <source>
        <strain evidence="2">201800277</strain>
    </source>
</reference>
<protein>
    <submittedName>
        <fullName evidence="2">DUF3332 family protein</fullName>
    </submittedName>
</protein>
<dbReference type="Pfam" id="PF11810">
    <property type="entry name" value="DUF3332"/>
    <property type="match status" value="1"/>
</dbReference>
<evidence type="ECO:0000313" key="2">
    <source>
        <dbReference type="EMBL" id="TGK95697.1"/>
    </source>
</evidence>
<name>A0A2M9Y6X6_9LEPT</name>
<dbReference type="EMBL" id="RQFP01000001">
    <property type="protein sequence ID" value="TGK95697.1"/>
    <property type="molecule type" value="Genomic_DNA"/>
</dbReference>
<keyword evidence="1" id="KW-0812">Transmembrane</keyword>
<feature type="transmembrane region" description="Helical" evidence="1">
    <location>
        <begin position="52"/>
        <end position="76"/>
    </location>
</feature>
<evidence type="ECO:0000256" key="1">
    <source>
        <dbReference type="SAM" id="Phobius"/>
    </source>
</evidence>
<dbReference type="Proteomes" id="UP000297891">
    <property type="component" value="Unassembled WGS sequence"/>
</dbReference>
<keyword evidence="3" id="KW-1185">Reference proteome</keyword>
<dbReference type="RefSeq" id="WP_100789340.1">
    <property type="nucleotide sequence ID" value="NZ_NPDQ01000001.1"/>
</dbReference>
<evidence type="ECO:0000313" key="3">
    <source>
        <dbReference type="Proteomes" id="UP000297891"/>
    </source>
</evidence>
<dbReference type="InterPro" id="IPR021768">
    <property type="entry name" value="DUF3332"/>
</dbReference>
<dbReference type="AlphaFoldDB" id="A0A2M9Y6X6"/>
<sequence>MKKLLTSTLIGILSFGLFANCFGKFGAVKAVYSFNGNIQIGSGKIASFFRSLLMIFPLYIAYGFGSFLDIFIFNLIEFWTDRNPIAMAEYDFDGKLVKEYTMDGKTVTFTYTEWGKVLKMEAPTQTGMETVYFLKDKPEKAFRLTNGKYVEIIQTSGPILPPMSAKHI</sequence>
<organism evidence="2 3">
    <name type="scientific">Leptospira brenneri</name>
    <dbReference type="NCBI Taxonomy" id="2023182"/>
    <lineage>
        <taxon>Bacteria</taxon>
        <taxon>Pseudomonadati</taxon>
        <taxon>Spirochaetota</taxon>
        <taxon>Spirochaetia</taxon>
        <taxon>Leptospirales</taxon>
        <taxon>Leptospiraceae</taxon>
        <taxon>Leptospira</taxon>
    </lineage>
</organism>
<proteinExistence type="predicted"/>
<accession>A0A2M9Y6X6</accession>
<comment type="caution">
    <text evidence="2">The sequence shown here is derived from an EMBL/GenBank/DDBJ whole genome shotgun (WGS) entry which is preliminary data.</text>
</comment>
<gene>
    <name evidence="2" type="ORF">EHQ30_03410</name>
</gene>
<keyword evidence="1" id="KW-1133">Transmembrane helix</keyword>
<dbReference type="OrthoDB" id="9814441at2"/>